<evidence type="ECO:0000313" key="3">
    <source>
        <dbReference type="Proteomes" id="UP000019277"/>
    </source>
</evidence>
<feature type="compositionally biased region" description="Basic and acidic residues" evidence="1">
    <location>
        <begin position="409"/>
        <end position="418"/>
    </location>
</feature>
<feature type="compositionally biased region" description="Low complexity" evidence="1">
    <location>
        <begin position="552"/>
        <end position="570"/>
    </location>
</feature>
<feature type="region of interest" description="Disordered" evidence="1">
    <location>
        <begin position="487"/>
        <end position="802"/>
    </location>
</feature>
<sequence>MHRLFAQEALDALVAEPIGAHVLLRHRDEGAHGHDPVLHRVPAVAGQLLVVVSERARQEKTLARLLPTLLRSVLADVRATSLWLGLPGLAGHPAAQRLARELGVDVIAPDGPLATGPAVLYAGHGTGASGWWRVRAGADPEYAGPRWPAAPWESVLPTTPVTVADLVVEPVPAGILVRAGSPEPVHATDPAFTVVGDHRFPRMVVGGGDTVPTPASVASVLLRLGTIRAVLVPAVPEVCSSAWQRDLAAKAGADVLFTTGMPVDTTSTVVPAADGDPGFRPFPTLLRQLTNGGGQQVVEIAPAPRGWVRHGVRAYRPLDGVPAGVVAEVVPSGLVLHSSTAGAAPDPLPFDPTRWFLHLGNPGEPVDLPMLTAADDLLGALDPDQRAAARIRVLGTLDAHAAATLTRVRADHDQRPADHAPPAEPTPEARPQTAPPSHGAGTMPPVFATTASGPRSGTADLPPAPAVPATVSGPVACAEATIRFRPITASTPTPPHQAPDNPHRPAAATDEPNPPARPTTATGPAPSLPPFSTPAASPAQATGPVPSPQPLSTPAASSAPATGPGSSSEPISTPADPATTTGPMPPAQPRPTPAADPATATSPAPSSRPLPTSVDPAAATGPVPAAPPLPAPVAGPVPSLRPLPTPVSAAPLDLPTPAEAAPVSPVPAAPAPAEQVSPREPLGSIHSETAPVAPAQAAPAPVEPVEPRAVLDPGGSIPVVPGAAGREPAEATPVQSTSDSAAPGAVPGPEFRSAAERDAAPAVGARSAEQGGAVPSRPSVVSYSAPPIVTTSSPVPTVSGPAERVDELPAPVQVEPVVTTEPDAPVEVAAPVEPVEPAAPVGAVREAGSEAVAAVVPLVLADRSSSAAEQARFAASAGELFGEALATVNAALATWPSLRQGGAAGIKADYVAVCLYLGRGPLAGTELNQAVRAGDGAELTGLLPCLVSGIRRLPVHRRAVLRQGRLGSAEHEAAPGVVLTEPGFLSASMDLDVTVPGADLDVLIWPATARRTSELLVNRPVGEAVFAAAGRFKALAVRTAEGEEDPEREGPAAPRVAALFRELAPGELPTTTDLDEQDLAVLAKLDRVLARRQRAPLRLVDDPEAAARLTSSLVRWQHASADRTAVGA</sequence>
<dbReference type="Gene3D" id="3.90.176.10">
    <property type="entry name" value="Toxin ADP-ribosyltransferase, Chain A, domain 1"/>
    <property type="match status" value="1"/>
</dbReference>
<feature type="compositionally biased region" description="Low complexity" evidence="1">
    <location>
        <begin position="595"/>
        <end position="623"/>
    </location>
</feature>
<comment type="caution">
    <text evidence="2">The sequence shown here is derived from an EMBL/GenBank/DDBJ whole genome shotgun (WGS) entry which is preliminary data.</text>
</comment>
<feature type="compositionally biased region" description="Pro residues" evidence="1">
    <location>
        <begin position="624"/>
        <end position="645"/>
    </location>
</feature>
<organism evidence="2 3">
    <name type="scientific">Actinokineospora spheciospongiae</name>
    <dbReference type="NCBI Taxonomy" id="909613"/>
    <lineage>
        <taxon>Bacteria</taxon>
        <taxon>Bacillati</taxon>
        <taxon>Actinomycetota</taxon>
        <taxon>Actinomycetes</taxon>
        <taxon>Pseudonocardiales</taxon>
        <taxon>Pseudonocardiaceae</taxon>
        <taxon>Actinokineospora</taxon>
    </lineage>
</organism>
<feature type="compositionally biased region" description="Low complexity" evidence="1">
    <location>
        <begin position="786"/>
        <end position="801"/>
    </location>
</feature>
<dbReference type="EMBL" id="AYXG01000152">
    <property type="protein sequence ID" value="EWC60578.1"/>
    <property type="molecule type" value="Genomic_DNA"/>
</dbReference>
<dbReference type="RefSeq" id="WP_152552179.1">
    <property type="nucleotide sequence ID" value="NZ_AYXG01000152.1"/>
</dbReference>
<feature type="compositionally biased region" description="Pro residues" evidence="1">
    <location>
        <begin position="583"/>
        <end position="594"/>
    </location>
</feature>
<dbReference type="AlphaFoldDB" id="W7IJN9"/>
<reference evidence="2 3" key="1">
    <citation type="journal article" date="2014" name="Genome Announc.">
        <title>Draft Genome Sequence of the Antitrypanosomally Active Sponge-Associated Bacterium Actinokineospora sp. Strain EG49.</title>
        <authorList>
            <person name="Harjes J."/>
            <person name="Ryu T."/>
            <person name="Abdelmohsen U.R."/>
            <person name="Moitinho-Silva L."/>
            <person name="Horn H."/>
            <person name="Ravasi T."/>
            <person name="Hentschel U."/>
        </authorList>
    </citation>
    <scope>NUCLEOTIDE SEQUENCE [LARGE SCALE GENOMIC DNA]</scope>
    <source>
        <strain evidence="2 3">EG49</strain>
    </source>
</reference>
<proteinExistence type="predicted"/>
<dbReference type="OrthoDB" id="3320501at2"/>
<dbReference type="PATRIC" id="fig|909613.9.peg.4127"/>
<name>W7IJN9_9PSEU</name>
<keyword evidence="3" id="KW-1185">Reference proteome</keyword>
<evidence type="ECO:0000313" key="2">
    <source>
        <dbReference type="EMBL" id="EWC60578.1"/>
    </source>
</evidence>
<accession>W7IJN9</accession>
<evidence type="ECO:0000256" key="1">
    <source>
        <dbReference type="SAM" id="MobiDB-lite"/>
    </source>
</evidence>
<dbReference type="eggNOG" id="COG3266">
    <property type="taxonomic scope" value="Bacteria"/>
</dbReference>
<dbReference type="STRING" id="909613.UO65_4125"/>
<feature type="region of interest" description="Disordered" evidence="1">
    <location>
        <begin position="409"/>
        <end position="470"/>
    </location>
</feature>
<feature type="compositionally biased region" description="Low complexity" evidence="1">
    <location>
        <begin position="690"/>
        <end position="700"/>
    </location>
</feature>
<gene>
    <name evidence="2" type="ORF">UO65_4125</name>
</gene>
<protein>
    <submittedName>
        <fullName evidence="2">Proline-rich protein</fullName>
    </submittedName>
</protein>
<dbReference type="Proteomes" id="UP000019277">
    <property type="component" value="Unassembled WGS sequence"/>
</dbReference>